<organism evidence="2 3">
    <name type="scientific">Kribbella koreensis</name>
    <dbReference type="NCBI Taxonomy" id="57909"/>
    <lineage>
        <taxon>Bacteria</taxon>
        <taxon>Bacillati</taxon>
        <taxon>Actinomycetota</taxon>
        <taxon>Actinomycetes</taxon>
        <taxon>Propionibacteriales</taxon>
        <taxon>Kribbellaceae</taxon>
        <taxon>Kribbella</taxon>
    </lineage>
</organism>
<evidence type="ECO:0000313" key="2">
    <source>
        <dbReference type="EMBL" id="GAA0950061.1"/>
    </source>
</evidence>
<keyword evidence="1" id="KW-0472">Membrane</keyword>
<keyword evidence="3" id="KW-1185">Reference proteome</keyword>
<keyword evidence="1" id="KW-0812">Transmembrane</keyword>
<name>A0ABN1R233_9ACTN</name>
<sequence>MSFETELRDRLHAGVDDTPADLDLLLTGGVAYGNKLVRRRRLTRIFAGAATVAVLGGAFAYASTLGGPATIGPAATQSTDAVQSRKGALTPQAALGILLELLPKDHPATNLRGGFDGMGTVRGVYTTADYGSATLRLEIVKDDVPLQCFTSDTYCKVTTLADRSKLRLLNTEIAATDNAGDDQQLQANLARADGLNLNLIAVNTDPAHPAITLAQLRAIATSPRWQLKLDQAFIDKSEKLFRPRLVTEPSVPS</sequence>
<dbReference type="Proteomes" id="UP001500542">
    <property type="component" value="Unassembled WGS sequence"/>
</dbReference>
<reference evidence="2 3" key="1">
    <citation type="journal article" date="2019" name="Int. J. Syst. Evol. Microbiol.">
        <title>The Global Catalogue of Microorganisms (GCM) 10K type strain sequencing project: providing services to taxonomists for standard genome sequencing and annotation.</title>
        <authorList>
            <consortium name="The Broad Institute Genomics Platform"/>
            <consortium name="The Broad Institute Genome Sequencing Center for Infectious Disease"/>
            <person name="Wu L."/>
            <person name="Ma J."/>
        </authorList>
    </citation>
    <scope>NUCLEOTIDE SEQUENCE [LARGE SCALE GENOMIC DNA]</scope>
    <source>
        <strain evidence="2 3">JCM 10977</strain>
    </source>
</reference>
<dbReference type="RefSeq" id="WP_343974598.1">
    <property type="nucleotide sequence ID" value="NZ_BAAAHK010000013.1"/>
</dbReference>
<feature type="transmembrane region" description="Helical" evidence="1">
    <location>
        <begin position="45"/>
        <end position="62"/>
    </location>
</feature>
<comment type="caution">
    <text evidence="2">The sequence shown here is derived from an EMBL/GenBank/DDBJ whole genome shotgun (WGS) entry which is preliminary data.</text>
</comment>
<dbReference type="EMBL" id="BAAAHK010000013">
    <property type="protein sequence ID" value="GAA0950061.1"/>
    <property type="molecule type" value="Genomic_DNA"/>
</dbReference>
<gene>
    <name evidence="2" type="ORF">GCM10009554_49420</name>
</gene>
<protein>
    <submittedName>
        <fullName evidence="2">Uncharacterized protein</fullName>
    </submittedName>
</protein>
<evidence type="ECO:0000256" key="1">
    <source>
        <dbReference type="SAM" id="Phobius"/>
    </source>
</evidence>
<proteinExistence type="predicted"/>
<evidence type="ECO:0000313" key="3">
    <source>
        <dbReference type="Proteomes" id="UP001500542"/>
    </source>
</evidence>
<accession>A0ABN1R233</accession>
<keyword evidence="1" id="KW-1133">Transmembrane helix</keyword>